<feature type="domain" description="SecA family profile" evidence="9">
    <location>
        <begin position="2"/>
        <end position="410"/>
    </location>
</feature>
<keyword evidence="6" id="KW-0811">Translocation</keyword>
<dbReference type="InterPro" id="IPR014018">
    <property type="entry name" value="SecA_motor_DEAD"/>
</dbReference>
<dbReference type="FunFam" id="3.90.1440.10:FF:000003">
    <property type="entry name" value="Preprotein translocase SecA subunit"/>
    <property type="match status" value="1"/>
</dbReference>
<dbReference type="GO" id="GO:0031522">
    <property type="term" value="C:cell envelope Sec protein transport complex"/>
    <property type="evidence" value="ECO:0007669"/>
    <property type="project" value="TreeGrafter"/>
</dbReference>
<dbReference type="InterPro" id="IPR011115">
    <property type="entry name" value="SecA_DEAD"/>
</dbReference>
<dbReference type="PANTHER" id="PTHR30612:SF0">
    <property type="entry name" value="CHLOROPLAST PROTEIN-TRANSPORTING ATPASE"/>
    <property type="match status" value="1"/>
</dbReference>
<dbReference type="GO" id="GO:0005886">
    <property type="term" value="C:plasma membrane"/>
    <property type="evidence" value="ECO:0007669"/>
    <property type="project" value="TreeGrafter"/>
</dbReference>
<keyword evidence="5" id="KW-1278">Translocase</keyword>
<dbReference type="InterPro" id="IPR036670">
    <property type="entry name" value="SecA_X-link_sf"/>
</dbReference>
<dbReference type="PROSITE" id="PS51192">
    <property type="entry name" value="HELICASE_ATP_BIND_1"/>
    <property type="match status" value="1"/>
</dbReference>
<dbReference type="GO" id="GO:0005524">
    <property type="term" value="F:ATP binding"/>
    <property type="evidence" value="ECO:0007669"/>
    <property type="project" value="UniProtKB-KW"/>
</dbReference>
<evidence type="ECO:0000259" key="8">
    <source>
        <dbReference type="PROSITE" id="PS51192"/>
    </source>
</evidence>
<keyword evidence="7" id="KW-0472">Membrane</keyword>
<dbReference type="Gene3D" id="3.40.50.300">
    <property type="entry name" value="P-loop containing nucleotide triphosphate hydrolases"/>
    <property type="match status" value="1"/>
</dbReference>
<evidence type="ECO:0000256" key="6">
    <source>
        <dbReference type="ARBA" id="ARBA00023010"/>
    </source>
</evidence>
<dbReference type="SMART" id="SM00957">
    <property type="entry name" value="SecA_DEAD"/>
    <property type="match status" value="1"/>
</dbReference>
<dbReference type="PROSITE" id="PS51196">
    <property type="entry name" value="SECA_MOTOR_DEAD"/>
    <property type="match status" value="1"/>
</dbReference>
<proteinExistence type="predicted"/>
<evidence type="ECO:0000256" key="5">
    <source>
        <dbReference type="ARBA" id="ARBA00022967"/>
    </source>
</evidence>
<protein>
    <submittedName>
        <fullName evidence="10">Protein translocase subunit SecA</fullName>
    </submittedName>
</protein>
<dbReference type="InterPro" id="IPR011130">
    <property type="entry name" value="SecA_preprotein_X-link_dom"/>
</dbReference>
<name>A0A3B0VL10_9ZZZZ</name>
<dbReference type="GO" id="GO:0006886">
    <property type="term" value="P:intracellular protein transport"/>
    <property type="evidence" value="ECO:0007669"/>
    <property type="project" value="InterPro"/>
</dbReference>
<dbReference type="GO" id="GO:0043952">
    <property type="term" value="P:protein transport by the Sec complex"/>
    <property type="evidence" value="ECO:0007669"/>
    <property type="project" value="TreeGrafter"/>
</dbReference>
<gene>
    <name evidence="10" type="ORF">MNBD_CPR01-280</name>
</gene>
<dbReference type="GO" id="GO:0006605">
    <property type="term" value="P:protein targeting"/>
    <property type="evidence" value="ECO:0007669"/>
    <property type="project" value="InterPro"/>
</dbReference>
<dbReference type="SUPFAM" id="SSF81767">
    <property type="entry name" value="Pre-protein crosslinking domain of SecA"/>
    <property type="match status" value="1"/>
</dbReference>
<dbReference type="CDD" id="cd17928">
    <property type="entry name" value="DEXDc_SecA"/>
    <property type="match status" value="1"/>
</dbReference>
<evidence type="ECO:0000256" key="3">
    <source>
        <dbReference type="ARBA" id="ARBA00022840"/>
    </source>
</evidence>
<evidence type="ECO:0000256" key="2">
    <source>
        <dbReference type="ARBA" id="ARBA00022741"/>
    </source>
</evidence>
<dbReference type="InterPro" id="IPR014001">
    <property type="entry name" value="Helicase_ATP-bd"/>
</dbReference>
<evidence type="ECO:0000256" key="4">
    <source>
        <dbReference type="ARBA" id="ARBA00022927"/>
    </source>
</evidence>
<evidence type="ECO:0000259" key="9">
    <source>
        <dbReference type="PROSITE" id="PS51196"/>
    </source>
</evidence>
<keyword evidence="1" id="KW-0813">Transport</keyword>
<feature type="non-terminal residue" evidence="10">
    <location>
        <position position="410"/>
    </location>
</feature>
<dbReference type="GO" id="GO:0017038">
    <property type="term" value="P:protein import"/>
    <property type="evidence" value="ECO:0007669"/>
    <property type="project" value="InterPro"/>
</dbReference>
<dbReference type="SUPFAM" id="SSF52540">
    <property type="entry name" value="P-loop containing nucleoside triphosphate hydrolases"/>
    <property type="match status" value="1"/>
</dbReference>
<dbReference type="SMART" id="SM00958">
    <property type="entry name" value="SecA_PP_bind"/>
    <property type="match status" value="1"/>
</dbReference>
<dbReference type="InterPro" id="IPR000185">
    <property type="entry name" value="SecA"/>
</dbReference>
<evidence type="ECO:0000256" key="7">
    <source>
        <dbReference type="ARBA" id="ARBA00023136"/>
    </source>
</evidence>
<dbReference type="PANTHER" id="PTHR30612">
    <property type="entry name" value="SECA INNER MEMBRANE COMPONENT OF SEC PROTEIN SECRETION SYSTEM"/>
    <property type="match status" value="1"/>
</dbReference>
<dbReference type="GO" id="GO:0005829">
    <property type="term" value="C:cytosol"/>
    <property type="evidence" value="ECO:0007669"/>
    <property type="project" value="TreeGrafter"/>
</dbReference>
<dbReference type="PRINTS" id="PR00906">
    <property type="entry name" value="SECA"/>
</dbReference>
<dbReference type="Pfam" id="PF07517">
    <property type="entry name" value="SecA_DEAD"/>
    <property type="match status" value="1"/>
</dbReference>
<dbReference type="Gene3D" id="3.90.1440.10">
    <property type="entry name" value="SecA, preprotein cross-linking domain"/>
    <property type="match status" value="1"/>
</dbReference>
<evidence type="ECO:0000313" key="10">
    <source>
        <dbReference type="EMBL" id="VAW32354.1"/>
    </source>
</evidence>
<dbReference type="AlphaFoldDB" id="A0A3B0VL10"/>
<sequence length="410" mass="45892">MSILDRFFARNQSASFLKKARPIVTATTEFEDEIAQLSQEELSKRLFAIKERTDGKISSDNDIAEVFAIVRESAKRTLGERHYDVQLVGGLALARGRIAEMRTGEGKTLVATLPTVLHALAGKGVHVVTVNDYLARRDGAWMGQVYNYLGLTLGVVTASGSYVYDPEHVSKEEDTARDETGSFRVFYDFLRPATKQEAYAADITYATNNELGFDYLRDNTAYDRSQIVQRGHYFALVDEIDSILIDEARTPLIISGPAEDAGELYERFAKIVSSFIPEEDYTVDEKLKAIQITDAGITKAEKMLGIENIYTEGGVKYAHHMETAVRAKALFSKDKEYVVKDNEIVVVDEFTGRLQPGRRWSEGLHQAIEAKEGVAIQNETRTYASVTFQNYFRMYDNLSGMTGTALSSEE</sequence>
<reference evidence="10" key="1">
    <citation type="submission" date="2018-06" db="EMBL/GenBank/DDBJ databases">
        <authorList>
            <person name="Zhirakovskaya E."/>
        </authorList>
    </citation>
    <scope>NUCLEOTIDE SEQUENCE</scope>
</reference>
<keyword evidence="4" id="KW-0653">Protein transport</keyword>
<keyword evidence="2" id="KW-0547">Nucleotide-binding</keyword>
<dbReference type="EMBL" id="UOEV01000039">
    <property type="protein sequence ID" value="VAW32354.1"/>
    <property type="molecule type" value="Genomic_DNA"/>
</dbReference>
<accession>A0A3B0VL10</accession>
<dbReference type="Pfam" id="PF01043">
    <property type="entry name" value="SecA_PP_bind"/>
    <property type="match status" value="1"/>
</dbReference>
<organism evidence="10">
    <name type="scientific">hydrothermal vent metagenome</name>
    <dbReference type="NCBI Taxonomy" id="652676"/>
    <lineage>
        <taxon>unclassified sequences</taxon>
        <taxon>metagenomes</taxon>
        <taxon>ecological metagenomes</taxon>
    </lineage>
</organism>
<keyword evidence="3" id="KW-0067">ATP-binding</keyword>
<evidence type="ECO:0000256" key="1">
    <source>
        <dbReference type="ARBA" id="ARBA00022448"/>
    </source>
</evidence>
<feature type="domain" description="Helicase ATP-binding" evidence="8">
    <location>
        <begin position="88"/>
        <end position="276"/>
    </location>
</feature>
<dbReference type="InterPro" id="IPR027417">
    <property type="entry name" value="P-loop_NTPase"/>
</dbReference>